<evidence type="ECO:0000256" key="11">
    <source>
        <dbReference type="ARBA" id="ARBA00077422"/>
    </source>
</evidence>
<dbReference type="Pfam" id="PF16276">
    <property type="entry name" value="NPM1-C"/>
    <property type="match status" value="1"/>
</dbReference>
<evidence type="ECO:0000256" key="8">
    <source>
        <dbReference type="ARBA" id="ARBA00022884"/>
    </source>
</evidence>
<evidence type="ECO:0000256" key="1">
    <source>
        <dbReference type="ARBA" id="ARBA00004496"/>
    </source>
</evidence>
<keyword evidence="18" id="KW-1185">Reference proteome</keyword>
<reference evidence="18" key="1">
    <citation type="submission" date="2011-05" db="EMBL/GenBank/DDBJ databases">
        <title>Insights into the evolution of the great apes provided by the gorilla genome.</title>
        <authorList>
            <person name="Scally A."/>
        </authorList>
    </citation>
    <scope>NUCLEOTIDE SEQUENCE [LARGE SCALE GENOMIC DNA]</scope>
</reference>
<proteinExistence type="inferred from homology"/>
<dbReference type="InterPro" id="IPR036824">
    <property type="entry name" value="Nucleoplasmin_core_dom_sf"/>
</dbReference>
<evidence type="ECO:0000256" key="2">
    <source>
        <dbReference type="ARBA" id="ARBA00004604"/>
    </source>
</evidence>
<dbReference type="InterPro" id="IPR032569">
    <property type="entry name" value="NPM1_C"/>
</dbReference>
<evidence type="ECO:0000256" key="10">
    <source>
        <dbReference type="ARBA" id="ARBA00023242"/>
    </source>
</evidence>
<dbReference type="Gene3D" id="1.10.10.2100">
    <property type="match status" value="1"/>
</dbReference>
<evidence type="ECO:0000259" key="15">
    <source>
        <dbReference type="Pfam" id="PF03066"/>
    </source>
</evidence>
<dbReference type="GO" id="GO:0042273">
    <property type="term" value="P:ribosomal large subunit biogenesis"/>
    <property type="evidence" value="ECO:0000318"/>
    <property type="project" value="GO_Central"/>
</dbReference>
<dbReference type="Pfam" id="PF03066">
    <property type="entry name" value="Nucleoplasmin"/>
    <property type="match status" value="1"/>
</dbReference>
<keyword evidence="7" id="KW-0597">Phosphoprotein</keyword>
<evidence type="ECO:0000313" key="17">
    <source>
        <dbReference type="Ensembl" id="ENSGGOP00000043945.1"/>
    </source>
</evidence>
<feature type="compositionally biased region" description="Acidic residues" evidence="14">
    <location>
        <begin position="158"/>
        <end position="180"/>
    </location>
</feature>
<feature type="region of interest" description="Disordered" evidence="14">
    <location>
        <begin position="120"/>
        <end position="235"/>
    </location>
</feature>
<dbReference type="GO" id="GO:0005813">
    <property type="term" value="C:centrosome"/>
    <property type="evidence" value="ECO:0000318"/>
    <property type="project" value="GO_Central"/>
</dbReference>
<dbReference type="InterPro" id="IPR024057">
    <property type="entry name" value="Nucleoplasmin_core_dom"/>
</dbReference>
<feature type="compositionally biased region" description="Acidic residues" evidence="14">
    <location>
        <begin position="123"/>
        <end position="132"/>
    </location>
</feature>
<keyword evidence="10" id="KW-0539">Nucleus</keyword>
<feature type="compositionally biased region" description="Polar residues" evidence="14">
    <location>
        <begin position="190"/>
        <end position="212"/>
    </location>
</feature>
<reference evidence="17" key="3">
    <citation type="submission" date="2025-08" db="UniProtKB">
        <authorList>
            <consortium name="Ensembl"/>
        </authorList>
    </citation>
    <scope>IDENTIFICATION</scope>
</reference>
<dbReference type="GO" id="GO:0003723">
    <property type="term" value="F:RNA binding"/>
    <property type="evidence" value="ECO:0000318"/>
    <property type="project" value="GO_Central"/>
</dbReference>
<dbReference type="GO" id="GO:0000056">
    <property type="term" value="P:ribosomal small subunit export from nucleus"/>
    <property type="evidence" value="ECO:0000318"/>
    <property type="project" value="GO_Central"/>
</dbReference>
<evidence type="ECO:0000313" key="18">
    <source>
        <dbReference type="Proteomes" id="UP000001519"/>
    </source>
</evidence>
<accession>A0A2I2ZAB1</accession>
<evidence type="ECO:0000259" key="16">
    <source>
        <dbReference type="Pfam" id="PF16276"/>
    </source>
</evidence>
<reference evidence="17 18" key="2">
    <citation type="journal article" date="2012" name="Nature">
        <title>Insights into hominid evolution from the gorilla genome sequence.</title>
        <authorList>
            <person name="Scally A."/>
            <person name="Dutheil J.Y."/>
            <person name="Hillier L.W."/>
            <person name="Jordan G.E."/>
            <person name="Goodhead I."/>
            <person name="Herrero J."/>
            <person name="Hobolth A."/>
            <person name="Lappalainen T."/>
            <person name="Mailund T."/>
            <person name="Marques-Bonet T."/>
            <person name="McCarthy S."/>
            <person name="Montgomery S.H."/>
            <person name="Schwalie P.C."/>
            <person name="Tang Y.A."/>
            <person name="Ward M.C."/>
            <person name="Xue Y."/>
            <person name="Yngvadottir B."/>
            <person name="Alkan C."/>
            <person name="Andersen L.N."/>
            <person name="Ayub Q."/>
            <person name="Ball E.V."/>
            <person name="Beal K."/>
            <person name="Bradley B.J."/>
            <person name="Chen Y."/>
            <person name="Clee C.M."/>
            <person name="Fitzgerald S."/>
            <person name="Graves T.A."/>
            <person name="Gu Y."/>
            <person name="Heath P."/>
            <person name="Heger A."/>
            <person name="Karakoc E."/>
            <person name="Kolb-Kokocinski A."/>
            <person name="Laird G.K."/>
            <person name="Lunter G."/>
            <person name="Meader S."/>
            <person name="Mort M."/>
            <person name="Mullikin J.C."/>
            <person name="Munch K."/>
            <person name="O'Connor T.D."/>
            <person name="Phillips A.D."/>
            <person name="Prado-Martinez J."/>
            <person name="Rogers A.S."/>
            <person name="Sajjadian S."/>
            <person name="Schmidt D."/>
            <person name="Shaw K."/>
            <person name="Simpson J.T."/>
            <person name="Stenson P.D."/>
            <person name="Turner D.J."/>
            <person name="Vigilant L."/>
            <person name="Vilella A.J."/>
            <person name="Whitener W."/>
            <person name="Zhu B."/>
            <person name="Cooper D.N."/>
            <person name="de Jong P."/>
            <person name="Dermitzakis E.T."/>
            <person name="Eichler E.E."/>
            <person name="Flicek P."/>
            <person name="Goldman N."/>
            <person name="Mundy N.I."/>
            <person name="Ning Z."/>
            <person name="Odom D.T."/>
            <person name="Ponting C.P."/>
            <person name="Quail M.A."/>
            <person name="Ryder O.A."/>
            <person name="Searle S.M."/>
            <person name="Warren W.C."/>
            <person name="Wilson R.K."/>
            <person name="Schierup M.H."/>
            <person name="Rogers J."/>
            <person name="Tyler-Smith C."/>
            <person name="Durbin R."/>
        </authorList>
    </citation>
    <scope>NUCLEOTIDE SEQUENCE [LARGE SCALE GENOMIC DNA]</scope>
</reference>
<dbReference type="GO" id="GO:0042274">
    <property type="term" value="P:ribosomal small subunit biogenesis"/>
    <property type="evidence" value="ECO:0000318"/>
    <property type="project" value="GO_Central"/>
</dbReference>
<dbReference type="Ensembl" id="ENSGGOT00000052028.1">
    <property type="protein sequence ID" value="ENSGGOP00000043945.1"/>
    <property type="gene ID" value="ENSGGOG00000036702.1"/>
</dbReference>
<dbReference type="GO" id="GO:0043066">
    <property type="term" value="P:negative regulation of apoptotic process"/>
    <property type="evidence" value="ECO:0007669"/>
    <property type="project" value="UniProtKB-ARBA"/>
</dbReference>
<comment type="subcellular location">
    <subcellularLocation>
        <location evidence="1">Cytoplasm</location>
    </subcellularLocation>
    <subcellularLocation>
        <location evidence="2">Nucleus</location>
        <location evidence="2">Nucleolus</location>
    </subcellularLocation>
    <subcellularLocation>
        <location evidence="3">Nucleus</location>
        <location evidence="3">Nucleoplasm</location>
    </subcellularLocation>
</comment>
<dbReference type="Gene3D" id="2.60.120.340">
    <property type="entry name" value="Nucleoplasmin core domain"/>
    <property type="match status" value="1"/>
</dbReference>
<dbReference type="GO" id="GO:0005730">
    <property type="term" value="C:nucleolus"/>
    <property type="evidence" value="ECO:0000318"/>
    <property type="project" value="GO_Central"/>
</dbReference>
<dbReference type="PANTHER" id="PTHR22747">
    <property type="entry name" value="NUCLEOPLASMIN"/>
    <property type="match status" value="1"/>
</dbReference>
<dbReference type="GO" id="GO:0045944">
    <property type="term" value="P:positive regulation of transcription by RNA polymerase II"/>
    <property type="evidence" value="ECO:0000318"/>
    <property type="project" value="GO_Central"/>
</dbReference>
<evidence type="ECO:0000256" key="14">
    <source>
        <dbReference type="SAM" id="MobiDB-lite"/>
    </source>
</evidence>
<dbReference type="GO" id="GO:0010824">
    <property type="term" value="P:regulation of centrosome duplication"/>
    <property type="evidence" value="ECO:0000318"/>
    <property type="project" value="GO_Central"/>
</dbReference>
<dbReference type="FunFam" id="2.60.120.340:FF:000001">
    <property type="entry name" value="Nucleophosmin 1"/>
    <property type="match status" value="1"/>
</dbReference>
<evidence type="ECO:0000256" key="13">
    <source>
        <dbReference type="ARBA" id="ARBA00081247"/>
    </source>
</evidence>
<evidence type="ECO:0000256" key="6">
    <source>
        <dbReference type="ARBA" id="ARBA00022490"/>
    </source>
</evidence>
<dbReference type="PANTHER" id="PTHR22747:SF28">
    <property type="entry name" value="NUCLEOPHOSMIN"/>
    <property type="match status" value="1"/>
</dbReference>
<sequence>MEDSMDMDMSPLRPQNYLFSCELKADKDYHFKVDNDENEHQLSLRTVSLGAGAKDELHIVEAEAVNYEGSPIKVTLATLKMSVQPVVSLGGFEITPPVDLRLKCGSGPVHISGQHLVAVKEDAESEDEEEEDVKLLSISGKQSAPGGGQKKVKLAAAADDDDEDDDEDDDDDDYDDEEAEEKAPVKKSTPAKNAQKSNQNGKDSKPSSTPRSKGQESFKKQEKSPKTPKGSNIKAKMQANVEKGGSLPKVETKFINYVKNFFWMTDQEAIQDLWQWRNLNNLLKIFHLISFL</sequence>
<dbReference type="AlphaFoldDB" id="A0A2I2ZAB1"/>
<feature type="domain" description="Nucleoplasmin core" evidence="15">
    <location>
        <begin position="18"/>
        <end position="117"/>
    </location>
</feature>
<dbReference type="EMBL" id="CABD030082792">
    <property type="status" value="NOT_ANNOTATED_CDS"/>
    <property type="molecule type" value="Genomic_DNA"/>
</dbReference>
<comment type="similarity">
    <text evidence="4">Belongs to the nucleoplasmin family.</text>
</comment>
<dbReference type="STRING" id="9593.ENSGGOP00000043945"/>
<feature type="compositionally biased region" description="Basic and acidic residues" evidence="14">
    <location>
        <begin position="213"/>
        <end position="225"/>
    </location>
</feature>
<reference evidence="17" key="4">
    <citation type="submission" date="2025-09" db="UniProtKB">
        <authorList>
            <consortium name="Ensembl"/>
        </authorList>
    </citation>
    <scope>IDENTIFICATION</scope>
</reference>
<dbReference type="GO" id="GO:0005737">
    <property type="term" value="C:cytoplasm"/>
    <property type="evidence" value="ECO:0000318"/>
    <property type="project" value="GO_Central"/>
</dbReference>
<evidence type="ECO:0000256" key="3">
    <source>
        <dbReference type="ARBA" id="ARBA00004642"/>
    </source>
</evidence>
<dbReference type="FunFam" id="1.10.10.2100:FF:000001">
    <property type="entry name" value="Nucleophosmin 1"/>
    <property type="match status" value="1"/>
</dbReference>
<dbReference type="GeneTree" id="ENSGT00940000153052"/>
<name>A0A2I2ZAB1_GORGO</name>
<dbReference type="GO" id="GO:0005654">
    <property type="term" value="C:nucleoplasm"/>
    <property type="evidence" value="ECO:0000318"/>
    <property type="project" value="GO_Central"/>
</dbReference>
<dbReference type="Proteomes" id="UP000001519">
    <property type="component" value="Chromosome 12"/>
</dbReference>
<dbReference type="GO" id="GO:0003682">
    <property type="term" value="F:chromatin binding"/>
    <property type="evidence" value="ECO:0000318"/>
    <property type="project" value="GO_Central"/>
</dbReference>
<dbReference type="GO" id="GO:0042393">
    <property type="term" value="F:histone binding"/>
    <property type="evidence" value="ECO:0000318"/>
    <property type="project" value="GO_Central"/>
</dbReference>
<keyword evidence="6" id="KW-0963">Cytoplasm</keyword>
<evidence type="ECO:0000256" key="7">
    <source>
        <dbReference type="ARBA" id="ARBA00022553"/>
    </source>
</evidence>
<dbReference type="GO" id="GO:0000055">
    <property type="term" value="P:ribosomal large subunit export from nucleus"/>
    <property type="evidence" value="ECO:0000318"/>
    <property type="project" value="GO_Central"/>
</dbReference>
<evidence type="ECO:0000256" key="9">
    <source>
        <dbReference type="ARBA" id="ARBA00023186"/>
    </source>
</evidence>
<evidence type="ECO:0000256" key="12">
    <source>
        <dbReference type="ARBA" id="ARBA00079743"/>
    </source>
</evidence>
<keyword evidence="9" id="KW-0143">Chaperone</keyword>
<dbReference type="OMA" id="MPKLHIS"/>
<evidence type="ECO:0000256" key="5">
    <source>
        <dbReference type="ARBA" id="ARBA00020749"/>
    </source>
</evidence>
<dbReference type="InParanoid" id="A0A2I2ZAB1"/>
<dbReference type="GO" id="GO:0042802">
    <property type="term" value="F:identical protein binding"/>
    <property type="evidence" value="ECO:0007669"/>
    <property type="project" value="UniProtKB-ARBA"/>
</dbReference>
<dbReference type="GO" id="GO:1990904">
    <property type="term" value="C:ribonucleoprotein complex"/>
    <property type="evidence" value="ECO:0000318"/>
    <property type="project" value="GO_Central"/>
</dbReference>
<evidence type="ECO:0000256" key="4">
    <source>
        <dbReference type="ARBA" id="ARBA00010744"/>
    </source>
</evidence>
<organism evidence="17 18">
    <name type="scientific">Gorilla gorilla gorilla</name>
    <name type="common">Western lowland gorilla</name>
    <dbReference type="NCBI Taxonomy" id="9595"/>
    <lineage>
        <taxon>Eukaryota</taxon>
        <taxon>Metazoa</taxon>
        <taxon>Chordata</taxon>
        <taxon>Craniata</taxon>
        <taxon>Vertebrata</taxon>
        <taxon>Euteleostomi</taxon>
        <taxon>Mammalia</taxon>
        <taxon>Eutheria</taxon>
        <taxon>Euarchontoglires</taxon>
        <taxon>Primates</taxon>
        <taxon>Haplorrhini</taxon>
        <taxon>Catarrhini</taxon>
        <taxon>Hominidae</taxon>
        <taxon>Gorilla</taxon>
    </lineage>
</organism>
<dbReference type="GO" id="GO:0006338">
    <property type="term" value="P:chromatin remodeling"/>
    <property type="evidence" value="ECO:0000318"/>
    <property type="project" value="GO_Central"/>
</dbReference>
<keyword evidence="8" id="KW-0694">RNA-binding</keyword>
<dbReference type="SUPFAM" id="SSF69203">
    <property type="entry name" value="Nucleoplasmin-like core domain"/>
    <property type="match status" value="1"/>
</dbReference>
<dbReference type="InterPro" id="IPR004301">
    <property type="entry name" value="Nucleoplasmin"/>
</dbReference>
<dbReference type="GO" id="GO:0042127">
    <property type="term" value="P:regulation of cell population proliferation"/>
    <property type="evidence" value="ECO:0007669"/>
    <property type="project" value="UniProtKB-ARBA"/>
</dbReference>
<feature type="domain" description="Nucleophosmin C-terminal" evidence="16">
    <location>
        <begin position="232"/>
        <end position="278"/>
    </location>
</feature>
<protein>
    <recommendedName>
        <fullName evidence="5">Nucleophosmin</fullName>
    </recommendedName>
    <alternativeName>
        <fullName evidence="13">Nucleolar phosphoprotein B23</fullName>
    </alternativeName>
    <alternativeName>
        <fullName evidence="11">Nucleolar protein NO38</fullName>
    </alternativeName>
    <alternativeName>
        <fullName evidence="12">Numatrin</fullName>
    </alternativeName>
</protein>